<evidence type="ECO:0000313" key="3">
    <source>
        <dbReference type="Proteomes" id="UP000037035"/>
    </source>
</evidence>
<feature type="transmembrane region" description="Helical" evidence="1">
    <location>
        <begin position="6"/>
        <end position="23"/>
    </location>
</feature>
<proteinExistence type="predicted"/>
<protein>
    <submittedName>
        <fullName evidence="2">Putative signal peptide protein</fullName>
    </submittedName>
</protein>
<dbReference type="EMBL" id="LAVV01011796">
    <property type="protein sequence ID" value="KNZ47357.1"/>
    <property type="molecule type" value="Genomic_DNA"/>
</dbReference>
<organism evidence="2 3">
    <name type="scientific">Puccinia sorghi</name>
    <dbReference type="NCBI Taxonomy" id="27349"/>
    <lineage>
        <taxon>Eukaryota</taxon>
        <taxon>Fungi</taxon>
        <taxon>Dikarya</taxon>
        <taxon>Basidiomycota</taxon>
        <taxon>Pucciniomycotina</taxon>
        <taxon>Pucciniomycetes</taxon>
        <taxon>Pucciniales</taxon>
        <taxon>Pucciniaceae</taxon>
        <taxon>Puccinia</taxon>
    </lineage>
</organism>
<reference evidence="2 3" key="1">
    <citation type="submission" date="2015-08" db="EMBL/GenBank/DDBJ databases">
        <title>Next Generation Sequencing and Analysis of the Genome of Puccinia sorghi L Schw, the Causal Agent of Maize Common Rust.</title>
        <authorList>
            <person name="Rochi L."/>
            <person name="Burguener G."/>
            <person name="Darino M."/>
            <person name="Turjanski A."/>
            <person name="Kreff E."/>
            <person name="Dieguez M.J."/>
            <person name="Sacco F."/>
        </authorList>
    </citation>
    <scope>NUCLEOTIDE SEQUENCE [LARGE SCALE GENOMIC DNA]</scope>
    <source>
        <strain evidence="2 3">RO10H11247</strain>
    </source>
</reference>
<evidence type="ECO:0000313" key="2">
    <source>
        <dbReference type="EMBL" id="KNZ47357.1"/>
    </source>
</evidence>
<feature type="transmembrane region" description="Helical" evidence="1">
    <location>
        <begin position="98"/>
        <end position="115"/>
    </location>
</feature>
<dbReference type="AlphaFoldDB" id="A0A0L6UGJ2"/>
<keyword evidence="3" id="KW-1185">Reference proteome</keyword>
<keyword evidence="1" id="KW-1133">Transmembrane helix</keyword>
<gene>
    <name evidence="2" type="ORF">VP01_646g2</name>
</gene>
<feature type="transmembrane region" description="Helical" evidence="1">
    <location>
        <begin position="136"/>
        <end position="158"/>
    </location>
</feature>
<feature type="transmembrane region" description="Helical" evidence="1">
    <location>
        <begin position="44"/>
        <end position="62"/>
    </location>
</feature>
<sequence length="342" mass="39504">MLRFSFSYYLSFLVCACAVCVPCRPPKKLKTMIINKQITSVNHNHCFSVVFPCLCFLFSRIGEWQRREEGLYNLGIDFFCSYLTKIDLLHNTSNCSQLLFHFHFFFFIFFSSVVMKYKKVKRKRTTKFECMIDNCLFISLAAATAALPCPAGVSLLSWPSFFPRFFNQLTQLTPLPLVIDGRDNGEFFSVNQLTCEANLKKCWSLCLSLIYNKGKSFSISNSLIFSQILCIDLVCGIFFLSLFLAQLPGHHLIKAHPGIQFMKINTLTKTLHSQYRYILFSHHLNESWALMQRKHLVIGMNSDELSDFFFGQTPIMPALNWLFRASQLIWNDGKKSILVDVK</sequence>
<accession>A0A0L6UGJ2</accession>
<dbReference type="VEuPathDB" id="FungiDB:VP01_646g2"/>
<evidence type="ECO:0000256" key="1">
    <source>
        <dbReference type="SAM" id="Phobius"/>
    </source>
</evidence>
<keyword evidence="1" id="KW-0472">Membrane</keyword>
<dbReference type="PROSITE" id="PS51257">
    <property type="entry name" value="PROKAR_LIPOPROTEIN"/>
    <property type="match status" value="1"/>
</dbReference>
<keyword evidence="1" id="KW-0812">Transmembrane</keyword>
<dbReference type="Proteomes" id="UP000037035">
    <property type="component" value="Unassembled WGS sequence"/>
</dbReference>
<name>A0A0L6UGJ2_9BASI</name>
<comment type="caution">
    <text evidence="2">The sequence shown here is derived from an EMBL/GenBank/DDBJ whole genome shotgun (WGS) entry which is preliminary data.</text>
</comment>
<feature type="transmembrane region" description="Helical" evidence="1">
    <location>
        <begin position="224"/>
        <end position="245"/>
    </location>
</feature>